<dbReference type="Pfam" id="PF01757">
    <property type="entry name" value="Acyl_transf_3"/>
    <property type="match status" value="1"/>
</dbReference>
<dbReference type="PANTHER" id="PTHR23028:SF53">
    <property type="entry name" value="ACYL_TRANSF_3 DOMAIN-CONTAINING PROTEIN"/>
    <property type="match status" value="1"/>
</dbReference>
<feature type="transmembrane region" description="Helical" evidence="2">
    <location>
        <begin position="189"/>
        <end position="211"/>
    </location>
</feature>
<evidence type="ECO:0000256" key="1">
    <source>
        <dbReference type="SAM" id="MobiDB-lite"/>
    </source>
</evidence>
<keyword evidence="2" id="KW-0812">Transmembrane</keyword>
<proteinExistence type="predicted"/>
<dbReference type="Proteomes" id="UP001596160">
    <property type="component" value="Unassembled WGS sequence"/>
</dbReference>
<dbReference type="PANTHER" id="PTHR23028">
    <property type="entry name" value="ACETYLTRANSFERASE"/>
    <property type="match status" value="1"/>
</dbReference>
<feature type="transmembrane region" description="Helical" evidence="2">
    <location>
        <begin position="249"/>
        <end position="268"/>
    </location>
</feature>
<dbReference type="InterPro" id="IPR050879">
    <property type="entry name" value="Acyltransferase_3"/>
</dbReference>
<feature type="transmembrane region" description="Helical" evidence="2">
    <location>
        <begin position="75"/>
        <end position="95"/>
    </location>
</feature>
<feature type="transmembrane region" description="Helical" evidence="2">
    <location>
        <begin position="306"/>
        <end position="327"/>
    </location>
</feature>
<protein>
    <submittedName>
        <fullName evidence="4">Acyltransferase family protein</fullName>
        <ecNumber evidence="4">2.3.-.-</ecNumber>
    </submittedName>
</protein>
<feature type="region of interest" description="Disordered" evidence="1">
    <location>
        <begin position="373"/>
        <end position="394"/>
    </location>
</feature>
<feature type="transmembrane region" description="Helical" evidence="2">
    <location>
        <begin position="339"/>
        <end position="364"/>
    </location>
</feature>
<feature type="domain" description="Acyltransferase 3" evidence="3">
    <location>
        <begin position="26"/>
        <end position="360"/>
    </location>
</feature>
<dbReference type="RefSeq" id="WP_344486300.1">
    <property type="nucleotide sequence ID" value="NZ_BAAASB010000036.1"/>
</dbReference>
<keyword evidence="4" id="KW-0808">Transferase</keyword>
<dbReference type="InterPro" id="IPR002656">
    <property type="entry name" value="Acyl_transf_3_dom"/>
</dbReference>
<dbReference type="EC" id="2.3.-.-" evidence="4"/>
<reference evidence="5" key="1">
    <citation type="journal article" date="2019" name="Int. J. Syst. Evol. Microbiol.">
        <title>The Global Catalogue of Microorganisms (GCM) 10K type strain sequencing project: providing services to taxonomists for standard genome sequencing and annotation.</title>
        <authorList>
            <consortium name="The Broad Institute Genomics Platform"/>
            <consortium name="The Broad Institute Genome Sequencing Center for Infectious Disease"/>
            <person name="Wu L."/>
            <person name="Ma J."/>
        </authorList>
    </citation>
    <scope>NUCLEOTIDE SEQUENCE [LARGE SCALE GENOMIC DNA]</scope>
    <source>
        <strain evidence="5">PCU 266</strain>
    </source>
</reference>
<evidence type="ECO:0000256" key="2">
    <source>
        <dbReference type="SAM" id="Phobius"/>
    </source>
</evidence>
<gene>
    <name evidence="4" type="ORF">ACFPRH_34360</name>
</gene>
<accession>A0ABW0AVD6</accession>
<organism evidence="4 5">
    <name type="scientific">Streptomyces amakusaensis</name>
    <dbReference type="NCBI Taxonomy" id="67271"/>
    <lineage>
        <taxon>Bacteria</taxon>
        <taxon>Bacillati</taxon>
        <taxon>Actinomycetota</taxon>
        <taxon>Actinomycetes</taxon>
        <taxon>Kitasatosporales</taxon>
        <taxon>Streptomycetaceae</taxon>
        <taxon>Streptomyces</taxon>
    </lineage>
</organism>
<dbReference type="GO" id="GO:0016746">
    <property type="term" value="F:acyltransferase activity"/>
    <property type="evidence" value="ECO:0007669"/>
    <property type="project" value="UniProtKB-KW"/>
</dbReference>
<feature type="transmembrane region" description="Helical" evidence="2">
    <location>
        <begin position="116"/>
        <end position="142"/>
    </location>
</feature>
<keyword evidence="4" id="KW-0012">Acyltransferase</keyword>
<comment type="caution">
    <text evidence="4">The sequence shown here is derived from an EMBL/GenBank/DDBJ whole genome shotgun (WGS) entry which is preliminary data.</text>
</comment>
<evidence type="ECO:0000313" key="5">
    <source>
        <dbReference type="Proteomes" id="UP001596160"/>
    </source>
</evidence>
<name>A0ABW0AVD6_9ACTN</name>
<feature type="region of interest" description="Disordered" evidence="1">
    <location>
        <begin position="1"/>
        <end position="20"/>
    </location>
</feature>
<feature type="transmembrane region" description="Helical" evidence="2">
    <location>
        <begin position="274"/>
        <end position="294"/>
    </location>
</feature>
<feature type="transmembrane region" description="Helical" evidence="2">
    <location>
        <begin position="24"/>
        <end position="47"/>
    </location>
</feature>
<dbReference type="EMBL" id="JBHSKP010000043">
    <property type="protein sequence ID" value="MFC5156810.1"/>
    <property type="molecule type" value="Genomic_DNA"/>
</dbReference>
<keyword evidence="2" id="KW-0472">Membrane</keyword>
<keyword evidence="2" id="KW-1133">Transmembrane helix</keyword>
<feature type="transmembrane region" description="Helical" evidence="2">
    <location>
        <begin position="162"/>
        <end position="182"/>
    </location>
</feature>
<evidence type="ECO:0000313" key="4">
    <source>
        <dbReference type="EMBL" id="MFC5156810.1"/>
    </source>
</evidence>
<keyword evidence="5" id="KW-1185">Reference proteome</keyword>
<sequence length="394" mass="43905">MTETRSEQQQQQPLVGTEGRRPPLLSLTGMRGVASVIVFLCHIMILADDLPYDIDLLHIFEDAELRENYRYAVGFIGYTCVSFFFVTSGFILTWAQRAKDTRARFWRRRFFKIFPLHLVTYAIGLVVLTGSMSSAADIPAVFLVQNWTPDLRVIFSANGPSWSISAELFFYALFPLLLAWITKIRENRLVLWLIGTGVALLAVTVFSHLTLSVAHQIWFSYVFPPVRILEFIAGIILARLIISGRWITLGMGPAALILLASCVVARALPEVYAFAAATFVPVVLIVGAAIRDDVEGIRSPLRSRFLVWLGDLSFAFYLVHLSVLVGARKLVGTEQSWGVAGAALFIVITYAVTLLCAWVLHTYVENPAMRRWSSPRRPAGEKTAAPPQAVRGTE</sequence>
<evidence type="ECO:0000259" key="3">
    <source>
        <dbReference type="Pfam" id="PF01757"/>
    </source>
</evidence>